<evidence type="ECO:0000313" key="3">
    <source>
        <dbReference type="Proteomes" id="UP000095751"/>
    </source>
</evidence>
<protein>
    <submittedName>
        <fullName evidence="2">Uncharacterized protein</fullName>
    </submittedName>
</protein>
<proteinExistence type="predicted"/>
<dbReference type="OrthoDB" id="48709at2759"/>
<organism evidence="2 3">
    <name type="scientific">Fragilariopsis cylindrus CCMP1102</name>
    <dbReference type="NCBI Taxonomy" id="635003"/>
    <lineage>
        <taxon>Eukaryota</taxon>
        <taxon>Sar</taxon>
        <taxon>Stramenopiles</taxon>
        <taxon>Ochrophyta</taxon>
        <taxon>Bacillariophyta</taxon>
        <taxon>Bacillariophyceae</taxon>
        <taxon>Bacillariophycidae</taxon>
        <taxon>Bacillariales</taxon>
        <taxon>Bacillariaceae</taxon>
        <taxon>Fragilariopsis</taxon>
    </lineage>
</organism>
<keyword evidence="3" id="KW-1185">Reference proteome</keyword>
<dbReference type="AlphaFoldDB" id="A0A1E7EM54"/>
<gene>
    <name evidence="2" type="ORF">FRACYDRAFT_272697</name>
</gene>
<dbReference type="EMBL" id="KV784405">
    <property type="protein sequence ID" value="OEU06653.1"/>
    <property type="molecule type" value="Genomic_DNA"/>
</dbReference>
<dbReference type="InParanoid" id="A0A1E7EM54"/>
<feature type="compositionally biased region" description="Low complexity" evidence="1">
    <location>
        <begin position="178"/>
        <end position="192"/>
    </location>
</feature>
<evidence type="ECO:0000256" key="1">
    <source>
        <dbReference type="SAM" id="MobiDB-lite"/>
    </source>
</evidence>
<accession>A0A1E7EM54</accession>
<feature type="region of interest" description="Disordered" evidence="1">
    <location>
        <begin position="178"/>
        <end position="199"/>
    </location>
</feature>
<reference evidence="2 3" key="1">
    <citation type="submission" date="2016-09" db="EMBL/GenBank/DDBJ databases">
        <title>Extensive genetic diversity and differential bi-allelic expression allows diatom success in the polar Southern Ocean.</title>
        <authorList>
            <consortium name="DOE Joint Genome Institute"/>
            <person name="Mock T."/>
            <person name="Otillar R.P."/>
            <person name="Strauss J."/>
            <person name="Dupont C."/>
            <person name="Frickenhaus S."/>
            <person name="Maumus F."/>
            <person name="Mcmullan M."/>
            <person name="Sanges R."/>
            <person name="Schmutz J."/>
            <person name="Toseland A."/>
            <person name="Valas R."/>
            <person name="Veluchamy A."/>
            <person name="Ward B.J."/>
            <person name="Allen A."/>
            <person name="Barry K."/>
            <person name="Falciatore A."/>
            <person name="Ferrante M."/>
            <person name="Fortunato A.E."/>
            <person name="Gloeckner G."/>
            <person name="Gruber A."/>
            <person name="Hipkin R."/>
            <person name="Janech M."/>
            <person name="Kroth P."/>
            <person name="Leese F."/>
            <person name="Lindquist E."/>
            <person name="Lyon B.R."/>
            <person name="Martin J."/>
            <person name="Mayer C."/>
            <person name="Parker M."/>
            <person name="Quesneville H."/>
            <person name="Raymond J."/>
            <person name="Uhlig C."/>
            <person name="Valentin K.U."/>
            <person name="Worden A.Z."/>
            <person name="Armbrust E.V."/>
            <person name="Bowler C."/>
            <person name="Green B."/>
            <person name="Moulton V."/>
            <person name="Van Oosterhout C."/>
            <person name="Grigoriev I."/>
        </authorList>
    </citation>
    <scope>NUCLEOTIDE SEQUENCE [LARGE SCALE GENOMIC DNA]</scope>
    <source>
        <strain evidence="2 3">CCMP1102</strain>
    </source>
</reference>
<dbReference type="KEGG" id="fcy:FRACYDRAFT_272697"/>
<sequence length="271" mass="31379">MYLPTPNPIQSDHLLLMKQQQQRQRQRQQRQPLITMKRKKKSVCFFGVVFVKPYEKASSQEAVDIWYTDEDMALFKKEGRDMTVSYRNLTTSTTHNNTKKDDNEKDNKDLSMYRGFEYGSIRRQKHKIVANRCVLYAQRQGMTARHIASVYRKANGWFTDVAFLQAVHDCIELYDDTNNNSNGSGTVNKNNKGPPPQQEMMRMTTTLPSVAAMIPPRLFPFAMKSALALRKTTTGNKRTTSTPTTTTNNIVTSIDDQKRRKRQRRALFLLK</sequence>
<evidence type="ECO:0000313" key="2">
    <source>
        <dbReference type="EMBL" id="OEU06653.1"/>
    </source>
</evidence>
<name>A0A1E7EM54_9STRA</name>
<dbReference type="Proteomes" id="UP000095751">
    <property type="component" value="Unassembled WGS sequence"/>
</dbReference>